<accession>A0A1W4XIF4</accession>
<keyword evidence="1" id="KW-1133">Transmembrane helix</keyword>
<evidence type="ECO:0000313" key="2">
    <source>
        <dbReference type="Proteomes" id="UP000192223"/>
    </source>
</evidence>
<organism evidence="2 3">
    <name type="scientific">Agrilus planipennis</name>
    <name type="common">Emerald ash borer</name>
    <name type="synonym">Agrilus marcopoli</name>
    <dbReference type="NCBI Taxonomy" id="224129"/>
    <lineage>
        <taxon>Eukaryota</taxon>
        <taxon>Metazoa</taxon>
        <taxon>Ecdysozoa</taxon>
        <taxon>Arthropoda</taxon>
        <taxon>Hexapoda</taxon>
        <taxon>Insecta</taxon>
        <taxon>Pterygota</taxon>
        <taxon>Neoptera</taxon>
        <taxon>Endopterygota</taxon>
        <taxon>Coleoptera</taxon>
        <taxon>Polyphaga</taxon>
        <taxon>Elateriformia</taxon>
        <taxon>Buprestoidea</taxon>
        <taxon>Buprestidae</taxon>
        <taxon>Agrilinae</taxon>
        <taxon>Agrilus</taxon>
    </lineage>
</organism>
<proteinExistence type="predicted"/>
<evidence type="ECO:0000313" key="3">
    <source>
        <dbReference type="RefSeq" id="XP_018332572.1"/>
    </source>
</evidence>
<keyword evidence="2" id="KW-1185">Reference proteome</keyword>
<reference evidence="3" key="1">
    <citation type="submission" date="2025-08" db="UniProtKB">
        <authorList>
            <consortium name="RefSeq"/>
        </authorList>
    </citation>
    <scope>IDENTIFICATION</scope>
    <source>
        <tissue evidence="3">Entire body</tissue>
    </source>
</reference>
<gene>
    <name evidence="3" type="primary">LOC108742055</name>
</gene>
<dbReference type="GeneID" id="108742055"/>
<name>A0A1W4XIF4_AGRPL</name>
<dbReference type="Proteomes" id="UP000192223">
    <property type="component" value="Unplaced"/>
</dbReference>
<feature type="transmembrane region" description="Helical" evidence="1">
    <location>
        <begin position="116"/>
        <end position="135"/>
    </location>
</feature>
<dbReference type="InParanoid" id="A0A1W4XIF4"/>
<protein>
    <submittedName>
        <fullName evidence="3">Uncharacterized protein LOC108742055</fullName>
    </submittedName>
</protein>
<dbReference type="AlphaFoldDB" id="A0A1W4XIF4"/>
<sequence>MGPKSRRGRRRQKRTDAFVQVIVVTVYCKGRKILCRPRCDLIYAYDTLLEKLKLHSSTCRTVSSINERNVLCSFHVAFRREKFVILVDWPHHSSSLLKQRIDYILESAIKRKRNRLLWVIQIMVSIFVLVSNISIEISRNTSFNSLLKHPLRILREVVWILMTKTNNGT</sequence>
<evidence type="ECO:0000256" key="1">
    <source>
        <dbReference type="SAM" id="Phobius"/>
    </source>
</evidence>
<keyword evidence="1" id="KW-0812">Transmembrane</keyword>
<dbReference type="RefSeq" id="XP_018332572.1">
    <property type="nucleotide sequence ID" value="XM_018477070.1"/>
</dbReference>
<dbReference type="KEGG" id="apln:108742055"/>
<keyword evidence="1" id="KW-0472">Membrane</keyword>